<sequence precursor="true">MCALAAFAASPAFASSINYGDFNDYGGGGVVDYQDVTESSSTDAIPLYGVPEVDVNTLDFDPLAFGSNASNGVLEITDGQLNFMFETLPGTGIRSLTVREGGDYTIVGGTPPTTSVNAGIFAEVLVTEVDGIALTPANQFTVIGSNSAVFTTPGLSIPWQLGLLLEFGPALSANNFGPMSAVTAGEFVLNNTLVATSQAGSLSFIAKKDFNITPSGPLDPDNVIPEPTAAVLAALAFAGLAARRR</sequence>
<dbReference type="AlphaFoldDB" id="A0A5C6ALA5"/>
<comment type="caution">
    <text evidence="1">The sequence shown here is derived from an EMBL/GenBank/DDBJ whole genome shotgun (WGS) entry which is preliminary data.</text>
</comment>
<gene>
    <name evidence="1" type="ORF">Pla108_09820</name>
</gene>
<dbReference type="EMBL" id="SJPR01000001">
    <property type="protein sequence ID" value="TWU00039.1"/>
    <property type="molecule type" value="Genomic_DNA"/>
</dbReference>
<evidence type="ECO:0000313" key="2">
    <source>
        <dbReference type="Proteomes" id="UP000317421"/>
    </source>
</evidence>
<evidence type="ECO:0008006" key="3">
    <source>
        <dbReference type="Google" id="ProtNLM"/>
    </source>
</evidence>
<reference evidence="1 2" key="1">
    <citation type="submission" date="2019-02" db="EMBL/GenBank/DDBJ databases">
        <title>Deep-cultivation of Planctomycetes and their phenomic and genomic characterization uncovers novel biology.</title>
        <authorList>
            <person name="Wiegand S."/>
            <person name="Jogler M."/>
            <person name="Boedeker C."/>
            <person name="Pinto D."/>
            <person name="Vollmers J."/>
            <person name="Rivas-Marin E."/>
            <person name="Kohn T."/>
            <person name="Peeters S.H."/>
            <person name="Heuer A."/>
            <person name="Rast P."/>
            <person name="Oberbeckmann S."/>
            <person name="Bunk B."/>
            <person name="Jeske O."/>
            <person name="Meyerdierks A."/>
            <person name="Storesund J.E."/>
            <person name="Kallscheuer N."/>
            <person name="Luecker S."/>
            <person name="Lage O.M."/>
            <person name="Pohl T."/>
            <person name="Merkel B.J."/>
            <person name="Hornburger P."/>
            <person name="Mueller R.-W."/>
            <person name="Bruemmer F."/>
            <person name="Labrenz M."/>
            <person name="Spormann A.M."/>
            <person name="Op Den Camp H."/>
            <person name="Overmann J."/>
            <person name="Amann R."/>
            <person name="Jetten M.S.M."/>
            <person name="Mascher T."/>
            <person name="Medema M.H."/>
            <person name="Devos D.P."/>
            <person name="Kaster A.-K."/>
            <person name="Ovreas L."/>
            <person name="Rohde M."/>
            <person name="Galperin M.Y."/>
            <person name="Jogler C."/>
        </authorList>
    </citation>
    <scope>NUCLEOTIDE SEQUENCE [LARGE SCALE GENOMIC DNA]</scope>
    <source>
        <strain evidence="1 2">Pla108</strain>
    </source>
</reference>
<evidence type="ECO:0000313" key="1">
    <source>
        <dbReference type="EMBL" id="TWU00039.1"/>
    </source>
</evidence>
<organism evidence="1 2">
    <name type="scientific">Botrimarina colliarenosi</name>
    <dbReference type="NCBI Taxonomy" id="2528001"/>
    <lineage>
        <taxon>Bacteria</taxon>
        <taxon>Pseudomonadati</taxon>
        <taxon>Planctomycetota</taxon>
        <taxon>Planctomycetia</taxon>
        <taxon>Pirellulales</taxon>
        <taxon>Lacipirellulaceae</taxon>
        <taxon>Botrimarina</taxon>
    </lineage>
</organism>
<protein>
    <recommendedName>
        <fullName evidence="3">PEP-CTERM protein-sorting domain-containing protein</fullName>
    </recommendedName>
</protein>
<accession>A0A5C6ALA5</accession>
<proteinExistence type="predicted"/>
<dbReference type="Proteomes" id="UP000317421">
    <property type="component" value="Unassembled WGS sequence"/>
</dbReference>
<keyword evidence="2" id="KW-1185">Reference proteome</keyword>
<name>A0A5C6ALA5_9BACT</name>